<accession>X1TN50</accession>
<reference evidence="1" key="1">
    <citation type="journal article" date="2014" name="Front. Microbiol.">
        <title>High frequency of phylogenetically diverse reductive dehalogenase-homologous genes in deep subseafloor sedimentary metagenomes.</title>
        <authorList>
            <person name="Kawai M."/>
            <person name="Futagami T."/>
            <person name="Toyoda A."/>
            <person name="Takaki Y."/>
            <person name="Nishi S."/>
            <person name="Hori S."/>
            <person name="Arai W."/>
            <person name="Tsubouchi T."/>
            <person name="Morono Y."/>
            <person name="Uchiyama I."/>
            <person name="Ito T."/>
            <person name="Fujiyama A."/>
            <person name="Inagaki F."/>
            <person name="Takami H."/>
        </authorList>
    </citation>
    <scope>NUCLEOTIDE SEQUENCE</scope>
    <source>
        <strain evidence="1">Expedition CK06-06</strain>
    </source>
</reference>
<gene>
    <name evidence="1" type="ORF">S12H4_46973</name>
</gene>
<proteinExistence type="predicted"/>
<protein>
    <submittedName>
        <fullName evidence="1">Uncharacterized protein</fullName>
    </submittedName>
</protein>
<dbReference type="AlphaFoldDB" id="X1TN50"/>
<evidence type="ECO:0000313" key="1">
    <source>
        <dbReference type="EMBL" id="GAJ06783.1"/>
    </source>
</evidence>
<comment type="caution">
    <text evidence="1">The sequence shown here is derived from an EMBL/GenBank/DDBJ whole genome shotgun (WGS) entry which is preliminary data.</text>
</comment>
<organism evidence="1">
    <name type="scientific">marine sediment metagenome</name>
    <dbReference type="NCBI Taxonomy" id="412755"/>
    <lineage>
        <taxon>unclassified sequences</taxon>
        <taxon>metagenomes</taxon>
        <taxon>ecological metagenomes</taxon>
    </lineage>
</organism>
<dbReference type="EMBL" id="BARW01029190">
    <property type="protein sequence ID" value="GAJ06783.1"/>
    <property type="molecule type" value="Genomic_DNA"/>
</dbReference>
<feature type="non-terminal residue" evidence="1">
    <location>
        <position position="149"/>
    </location>
</feature>
<sequence>MFKKYLIPILIICLLFSIIVMGAPTYVNLGPTSYIEGDVGVPSGSGYYIDDVLFSTMGLINIAALEKTDSGIIVGDGTNFVLETGVTARTSLGLGNVENLKVKLDATTAPRVGNDNIEGYAVGSRWVDVTADKEYVALDVSTGAAVWTE</sequence>
<name>X1TN50_9ZZZZ</name>